<dbReference type="PANTHER" id="PTHR30146:SF148">
    <property type="entry name" value="HTH-TYPE TRANSCRIPTIONAL REPRESSOR PURR-RELATED"/>
    <property type="match status" value="1"/>
</dbReference>
<dbReference type="PANTHER" id="PTHR30146">
    <property type="entry name" value="LACI-RELATED TRANSCRIPTIONAL REPRESSOR"/>
    <property type="match status" value="1"/>
</dbReference>
<dbReference type="RefSeq" id="WP_109985310.1">
    <property type="nucleotide sequence ID" value="NZ_QGTD01000018.1"/>
</dbReference>
<dbReference type="InterPro" id="IPR000843">
    <property type="entry name" value="HTH_LacI"/>
</dbReference>
<dbReference type="OrthoDB" id="1639518at2"/>
<dbReference type="Gene3D" id="3.40.50.2300">
    <property type="match status" value="2"/>
</dbReference>
<proteinExistence type="predicted"/>
<evidence type="ECO:0000256" key="4">
    <source>
        <dbReference type="ARBA" id="ARBA00023163"/>
    </source>
</evidence>
<dbReference type="GO" id="GO:0003700">
    <property type="term" value="F:DNA-binding transcription factor activity"/>
    <property type="evidence" value="ECO:0007669"/>
    <property type="project" value="TreeGrafter"/>
</dbReference>
<keyword evidence="7" id="KW-1185">Reference proteome</keyword>
<dbReference type="Pfam" id="PF13377">
    <property type="entry name" value="Peripla_BP_3"/>
    <property type="match status" value="1"/>
</dbReference>
<evidence type="ECO:0000313" key="7">
    <source>
        <dbReference type="Proteomes" id="UP000245624"/>
    </source>
</evidence>
<dbReference type="CDD" id="cd01392">
    <property type="entry name" value="HTH_LacI"/>
    <property type="match status" value="1"/>
</dbReference>
<dbReference type="GO" id="GO:0000976">
    <property type="term" value="F:transcription cis-regulatory region binding"/>
    <property type="evidence" value="ECO:0007669"/>
    <property type="project" value="TreeGrafter"/>
</dbReference>
<evidence type="ECO:0000256" key="2">
    <source>
        <dbReference type="ARBA" id="ARBA00023015"/>
    </source>
</evidence>
<dbReference type="SUPFAM" id="SSF53822">
    <property type="entry name" value="Periplasmic binding protein-like I"/>
    <property type="match status" value="1"/>
</dbReference>
<dbReference type="SMART" id="SM00354">
    <property type="entry name" value="HTH_LACI"/>
    <property type="match status" value="1"/>
</dbReference>
<evidence type="ECO:0000256" key="1">
    <source>
        <dbReference type="ARBA" id="ARBA00022491"/>
    </source>
</evidence>
<dbReference type="EMBL" id="QGTD01000018">
    <property type="protein sequence ID" value="PWU67216.1"/>
    <property type="molecule type" value="Genomic_DNA"/>
</dbReference>
<dbReference type="InterPro" id="IPR010982">
    <property type="entry name" value="Lambda_DNA-bd_dom_sf"/>
</dbReference>
<evidence type="ECO:0000256" key="3">
    <source>
        <dbReference type="ARBA" id="ARBA00023125"/>
    </source>
</evidence>
<dbReference type="CDD" id="cd06267">
    <property type="entry name" value="PBP1_LacI_sugar_binding-like"/>
    <property type="match status" value="1"/>
</dbReference>
<dbReference type="Proteomes" id="UP000245624">
    <property type="component" value="Unassembled WGS sequence"/>
</dbReference>
<dbReference type="PROSITE" id="PS00356">
    <property type="entry name" value="HTH_LACI_1"/>
    <property type="match status" value="1"/>
</dbReference>
<feature type="domain" description="HTH lacI-type" evidence="5">
    <location>
        <begin position="2"/>
        <end position="59"/>
    </location>
</feature>
<dbReference type="AlphaFoldDB" id="A0A317KV23"/>
<accession>A0A317KV23</accession>
<evidence type="ECO:0000313" key="6">
    <source>
        <dbReference type="EMBL" id="PWU67216.1"/>
    </source>
</evidence>
<dbReference type="Pfam" id="PF00356">
    <property type="entry name" value="LacI"/>
    <property type="match status" value="1"/>
</dbReference>
<name>A0A317KV23_9BACI</name>
<dbReference type="InterPro" id="IPR046335">
    <property type="entry name" value="LacI/GalR-like_sensor"/>
</dbReference>
<reference evidence="6 7" key="1">
    <citation type="submission" date="2018-05" db="EMBL/GenBank/DDBJ databases">
        <title>Genomic analysis of Gracilibacillus dipsosauri DD1 reveals novel features of a salt-tolerant amylase.</title>
        <authorList>
            <person name="Deutch C.E."/>
            <person name="Yang S."/>
        </authorList>
    </citation>
    <scope>NUCLEOTIDE SEQUENCE [LARGE SCALE GENOMIC DNA]</scope>
    <source>
        <strain evidence="6 7">DD1</strain>
    </source>
</reference>
<organism evidence="6 7">
    <name type="scientific">Gracilibacillus dipsosauri</name>
    <dbReference type="NCBI Taxonomy" id="178340"/>
    <lineage>
        <taxon>Bacteria</taxon>
        <taxon>Bacillati</taxon>
        <taxon>Bacillota</taxon>
        <taxon>Bacilli</taxon>
        <taxon>Bacillales</taxon>
        <taxon>Bacillaceae</taxon>
        <taxon>Gracilibacillus</taxon>
    </lineage>
</organism>
<keyword evidence="4" id="KW-0804">Transcription</keyword>
<keyword evidence="2" id="KW-0805">Transcription regulation</keyword>
<keyword evidence="1" id="KW-0678">Repressor</keyword>
<dbReference type="PROSITE" id="PS50932">
    <property type="entry name" value="HTH_LACI_2"/>
    <property type="match status" value="1"/>
</dbReference>
<sequence length="333" mass="36919">MATIREIAEKAKVSPGTVSFVLNGKGDQMRISIKTQEKILKIAKDLGYLPSISARRLRNSEAINIPFITILWTLDTRASLISRFLQGLQHKTLFKSNQFEILIQPYENGKLSELESLRTGNKYNGAIIANASDKDLQYLDNANLKVPIVLYQRHSDKYSTVNVDSKKTGLDVASFLHIKGIKKVGMVIPNLSSQAVARRSQGFIEGIETLGMDNTIIKNGDFSEKGGYEAMEALIKASYPLPEALFFLSDPMAVGAISACHEYGVRIPDDLKIIGHDNDEQTPFTTPALTTVHLPVEEMANACVKQLMGQINQTISTPSNERFETKIIERKSC</sequence>
<protein>
    <submittedName>
        <fullName evidence="6">LacI family transcriptional regulator</fullName>
    </submittedName>
</protein>
<evidence type="ECO:0000259" key="5">
    <source>
        <dbReference type="PROSITE" id="PS50932"/>
    </source>
</evidence>
<gene>
    <name evidence="6" type="ORF">DLJ74_16740</name>
</gene>
<dbReference type="InterPro" id="IPR028082">
    <property type="entry name" value="Peripla_BP_I"/>
</dbReference>
<dbReference type="SUPFAM" id="SSF47413">
    <property type="entry name" value="lambda repressor-like DNA-binding domains"/>
    <property type="match status" value="1"/>
</dbReference>
<dbReference type="Gene3D" id="1.10.260.40">
    <property type="entry name" value="lambda repressor-like DNA-binding domains"/>
    <property type="match status" value="1"/>
</dbReference>
<comment type="caution">
    <text evidence="6">The sequence shown here is derived from an EMBL/GenBank/DDBJ whole genome shotgun (WGS) entry which is preliminary data.</text>
</comment>
<keyword evidence="3" id="KW-0238">DNA-binding</keyword>